<protein>
    <recommendedName>
        <fullName evidence="4">SUR7 family protein pun1</fullName>
    </recommendedName>
</protein>
<dbReference type="GO" id="GO:0005886">
    <property type="term" value="C:plasma membrane"/>
    <property type="evidence" value="ECO:0007669"/>
    <property type="project" value="InterPro"/>
</dbReference>
<name>A0AAD9SGN3_PHOAM</name>
<comment type="caution">
    <text evidence="2">The sequence shown here is derived from an EMBL/GenBank/DDBJ whole genome shotgun (WGS) entry which is preliminary data.</text>
</comment>
<keyword evidence="3" id="KW-1185">Reference proteome</keyword>
<dbReference type="InterPro" id="IPR052413">
    <property type="entry name" value="SUR7_domain"/>
</dbReference>
<accession>A0AAD9SGN3</accession>
<dbReference type="EMBL" id="JAUJFL010000003">
    <property type="protein sequence ID" value="KAK2607203.1"/>
    <property type="molecule type" value="Genomic_DNA"/>
</dbReference>
<feature type="transmembrane region" description="Helical" evidence="1">
    <location>
        <begin position="180"/>
        <end position="203"/>
    </location>
</feature>
<reference evidence="2" key="1">
    <citation type="submission" date="2023-06" db="EMBL/GenBank/DDBJ databases">
        <authorList>
            <person name="Noh H."/>
        </authorList>
    </citation>
    <scope>NUCLEOTIDE SEQUENCE</scope>
    <source>
        <strain evidence="2">DUCC20226</strain>
    </source>
</reference>
<gene>
    <name evidence="2" type="ORF">N8I77_005901</name>
</gene>
<organism evidence="2 3">
    <name type="scientific">Phomopsis amygdali</name>
    <name type="common">Fusicoccum amygdali</name>
    <dbReference type="NCBI Taxonomy" id="1214568"/>
    <lineage>
        <taxon>Eukaryota</taxon>
        <taxon>Fungi</taxon>
        <taxon>Dikarya</taxon>
        <taxon>Ascomycota</taxon>
        <taxon>Pezizomycotina</taxon>
        <taxon>Sordariomycetes</taxon>
        <taxon>Sordariomycetidae</taxon>
        <taxon>Diaporthales</taxon>
        <taxon>Diaporthaceae</taxon>
        <taxon>Diaporthe</taxon>
    </lineage>
</organism>
<keyword evidence="1" id="KW-0472">Membrane</keyword>
<feature type="transmembrane region" description="Helical" evidence="1">
    <location>
        <begin position="215"/>
        <end position="241"/>
    </location>
</feature>
<dbReference type="Proteomes" id="UP001265746">
    <property type="component" value="Unassembled WGS sequence"/>
</dbReference>
<dbReference type="GO" id="GO:0051285">
    <property type="term" value="C:cell cortex of cell tip"/>
    <property type="evidence" value="ECO:0007669"/>
    <property type="project" value="TreeGrafter"/>
</dbReference>
<dbReference type="PANTHER" id="PTHR28019">
    <property type="entry name" value="CELL MEMBRANE PROTEIN YLR413W-RELATED"/>
    <property type="match status" value="1"/>
</dbReference>
<keyword evidence="1" id="KW-0812">Transmembrane</keyword>
<proteinExistence type="predicted"/>
<sequence>MRFSALGPILLGLGALAMTLLCLFAGSTTSFLPEFSLITVNTSQVGQGLLNSSYVNSHPELAAILDAIPDFLQDDAEDLLNTVLQRLGIHDFYTANLMTYCEGYYEPTAIPNATVSRSEITRNFTYCSPRSGNFQFDPREAIQRDLNASGNGWLNVSDLNWPDEIDRGVDAIHIVQRVAFIIYCVSIGLIGLATLVSIISLVFSGRLSACGNIILALLAFLVVAIASALATAIAVIGSRAIDNYAEQVGITASAGRRFLGLTWGATAAMLVCLIWWSVDCCVGRRGRRKRFSRGEKYSMWDK</sequence>
<evidence type="ECO:0000313" key="3">
    <source>
        <dbReference type="Proteomes" id="UP001265746"/>
    </source>
</evidence>
<dbReference type="Pfam" id="PF06687">
    <property type="entry name" value="SUR7"/>
    <property type="match status" value="1"/>
</dbReference>
<evidence type="ECO:0000313" key="2">
    <source>
        <dbReference type="EMBL" id="KAK2607203.1"/>
    </source>
</evidence>
<dbReference type="InterPro" id="IPR009571">
    <property type="entry name" value="SUR7/Rim9-like_fungi"/>
</dbReference>
<evidence type="ECO:0000256" key="1">
    <source>
        <dbReference type="SAM" id="Phobius"/>
    </source>
</evidence>
<dbReference type="PANTHER" id="PTHR28019:SF7">
    <property type="entry name" value="SUR7 PROTEIN"/>
    <property type="match status" value="1"/>
</dbReference>
<dbReference type="GO" id="GO:0031505">
    <property type="term" value="P:fungal-type cell wall organization"/>
    <property type="evidence" value="ECO:0007669"/>
    <property type="project" value="TreeGrafter"/>
</dbReference>
<keyword evidence="1" id="KW-1133">Transmembrane helix</keyword>
<evidence type="ECO:0008006" key="4">
    <source>
        <dbReference type="Google" id="ProtNLM"/>
    </source>
</evidence>
<feature type="transmembrane region" description="Helical" evidence="1">
    <location>
        <begin position="261"/>
        <end position="282"/>
    </location>
</feature>
<dbReference type="AlphaFoldDB" id="A0AAD9SGN3"/>